<dbReference type="Gene3D" id="1.10.287.950">
    <property type="entry name" value="Methyl-accepting chemotaxis protein"/>
    <property type="match status" value="1"/>
</dbReference>
<sequence length="168" mass="17715">ALAVTPGIAAPTNLLALTAAIEAARAGDQGRGFAVVADEVRALARRTQQSTAEIETLIGALQNGTQQAVQRMQRSHQLVDQSVDDALQTEAALGNIATAVALIQQMNQQIAAASEQQSAVAEEINRSVTAIREVADQSAQAMQSTASSSEQLAELGRELQGMVRHFRL</sequence>
<dbReference type="GO" id="GO:0004888">
    <property type="term" value="F:transmembrane signaling receptor activity"/>
    <property type="evidence" value="ECO:0007669"/>
    <property type="project" value="InterPro"/>
</dbReference>
<feature type="domain" description="Methyl-accepting transducer" evidence="12">
    <location>
        <begin position="1"/>
        <end position="132"/>
    </location>
</feature>
<evidence type="ECO:0000259" key="12">
    <source>
        <dbReference type="PROSITE" id="PS50111"/>
    </source>
</evidence>
<dbReference type="GO" id="GO:0007165">
    <property type="term" value="P:signal transduction"/>
    <property type="evidence" value="ECO:0007669"/>
    <property type="project" value="UniProtKB-KW"/>
</dbReference>
<keyword evidence="2" id="KW-1003">Cell membrane</keyword>
<evidence type="ECO:0000256" key="1">
    <source>
        <dbReference type="ARBA" id="ARBA00004236"/>
    </source>
</evidence>
<keyword evidence="3" id="KW-0488">Methylation</keyword>
<keyword evidence="8 10" id="KW-0807">Transducer</keyword>
<dbReference type="GO" id="GO:0005886">
    <property type="term" value="C:plasma membrane"/>
    <property type="evidence" value="ECO:0007669"/>
    <property type="project" value="UniProtKB-SubCell"/>
</dbReference>
<evidence type="ECO:0000256" key="5">
    <source>
        <dbReference type="ARBA" id="ARBA00022692"/>
    </source>
</evidence>
<comment type="similarity">
    <text evidence="9">Belongs to the methyl-accepting chemotaxis (MCP) protein family.</text>
</comment>
<dbReference type="Proteomes" id="UP000253594">
    <property type="component" value="Unassembled WGS sequence"/>
</dbReference>
<keyword evidence="5" id="KW-0812">Transmembrane</keyword>
<dbReference type="AlphaFoldDB" id="A0A367M2Q8"/>
<dbReference type="SMART" id="SM00283">
    <property type="entry name" value="MA"/>
    <property type="match status" value="1"/>
</dbReference>
<organism evidence="13 14">
    <name type="scientific">Pseudomonas aeruginosa</name>
    <dbReference type="NCBI Taxonomy" id="287"/>
    <lineage>
        <taxon>Bacteria</taxon>
        <taxon>Pseudomonadati</taxon>
        <taxon>Pseudomonadota</taxon>
        <taxon>Gammaproteobacteria</taxon>
        <taxon>Pseudomonadales</taxon>
        <taxon>Pseudomonadaceae</taxon>
        <taxon>Pseudomonas</taxon>
    </lineage>
</organism>
<proteinExistence type="inferred from homology"/>
<evidence type="ECO:0000313" key="14">
    <source>
        <dbReference type="Proteomes" id="UP000253594"/>
    </source>
</evidence>
<evidence type="ECO:0000256" key="11">
    <source>
        <dbReference type="SAM" id="Coils"/>
    </source>
</evidence>
<evidence type="ECO:0000256" key="10">
    <source>
        <dbReference type="PROSITE-ProRule" id="PRU00284"/>
    </source>
</evidence>
<evidence type="ECO:0000256" key="7">
    <source>
        <dbReference type="ARBA" id="ARBA00023136"/>
    </source>
</evidence>
<evidence type="ECO:0000256" key="8">
    <source>
        <dbReference type="ARBA" id="ARBA00023224"/>
    </source>
</evidence>
<dbReference type="InterPro" id="IPR004090">
    <property type="entry name" value="Chemotax_Me-accpt_rcpt"/>
</dbReference>
<dbReference type="EMBL" id="QORE01001285">
    <property type="protein sequence ID" value="RCI71670.1"/>
    <property type="molecule type" value="Genomic_DNA"/>
</dbReference>
<keyword evidence="4" id="KW-0145">Chemotaxis</keyword>
<dbReference type="PRINTS" id="PR00260">
    <property type="entry name" value="CHEMTRNSDUCR"/>
</dbReference>
<keyword evidence="6" id="KW-1133">Transmembrane helix</keyword>
<dbReference type="GO" id="GO:0006935">
    <property type="term" value="P:chemotaxis"/>
    <property type="evidence" value="ECO:0007669"/>
    <property type="project" value="UniProtKB-KW"/>
</dbReference>
<dbReference type="PROSITE" id="PS50111">
    <property type="entry name" value="CHEMOTAXIS_TRANSDUC_2"/>
    <property type="match status" value="1"/>
</dbReference>
<dbReference type="InterPro" id="IPR004089">
    <property type="entry name" value="MCPsignal_dom"/>
</dbReference>
<evidence type="ECO:0000256" key="9">
    <source>
        <dbReference type="ARBA" id="ARBA00029447"/>
    </source>
</evidence>
<feature type="non-terminal residue" evidence="13">
    <location>
        <position position="1"/>
    </location>
</feature>
<protein>
    <submittedName>
        <fullName evidence="13">Methyl-accepting chemotaxis protein</fullName>
    </submittedName>
</protein>
<dbReference type="SUPFAM" id="SSF58104">
    <property type="entry name" value="Methyl-accepting chemotaxis protein (MCP) signaling domain"/>
    <property type="match status" value="1"/>
</dbReference>
<feature type="coiled-coil region" evidence="11">
    <location>
        <begin position="96"/>
        <end position="123"/>
    </location>
</feature>
<dbReference type="Pfam" id="PF00015">
    <property type="entry name" value="MCPsignal"/>
    <property type="match status" value="1"/>
</dbReference>
<reference evidence="13 14" key="1">
    <citation type="submission" date="2018-07" db="EMBL/GenBank/DDBJ databases">
        <title>Mechanisms of high-level aminoglycoside resistance among Gram-negative pathogens in Brazil.</title>
        <authorList>
            <person name="Ballaben A.S."/>
            <person name="Darini A.L.C."/>
            <person name="Doi Y."/>
        </authorList>
    </citation>
    <scope>NUCLEOTIDE SEQUENCE [LARGE SCALE GENOMIC DNA]</scope>
    <source>
        <strain evidence="13 14">B2-305</strain>
    </source>
</reference>
<evidence type="ECO:0000256" key="6">
    <source>
        <dbReference type="ARBA" id="ARBA00022989"/>
    </source>
</evidence>
<keyword evidence="11" id="KW-0175">Coiled coil</keyword>
<evidence type="ECO:0000256" key="2">
    <source>
        <dbReference type="ARBA" id="ARBA00022475"/>
    </source>
</evidence>
<evidence type="ECO:0000256" key="3">
    <source>
        <dbReference type="ARBA" id="ARBA00022481"/>
    </source>
</evidence>
<evidence type="ECO:0000256" key="4">
    <source>
        <dbReference type="ARBA" id="ARBA00022500"/>
    </source>
</evidence>
<accession>A0A367M2Q8</accession>
<dbReference type="PANTHER" id="PTHR32089:SF120">
    <property type="entry name" value="METHYL-ACCEPTING CHEMOTAXIS PROTEIN TLPQ"/>
    <property type="match status" value="1"/>
</dbReference>
<comment type="caution">
    <text evidence="13">The sequence shown here is derived from an EMBL/GenBank/DDBJ whole genome shotgun (WGS) entry which is preliminary data.</text>
</comment>
<gene>
    <name evidence="13" type="ORF">DT376_27865</name>
</gene>
<dbReference type="PANTHER" id="PTHR32089">
    <property type="entry name" value="METHYL-ACCEPTING CHEMOTAXIS PROTEIN MCPB"/>
    <property type="match status" value="1"/>
</dbReference>
<keyword evidence="7" id="KW-0472">Membrane</keyword>
<comment type="subcellular location">
    <subcellularLocation>
        <location evidence="1">Cell membrane</location>
    </subcellularLocation>
</comment>
<evidence type="ECO:0000313" key="13">
    <source>
        <dbReference type="EMBL" id="RCI71670.1"/>
    </source>
</evidence>
<name>A0A367M2Q8_PSEAI</name>